<evidence type="ECO:0000313" key="5">
    <source>
        <dbReference type="EMBL" id="MBN9643129.1"/>
    </source>
</evidence>
<accession>A0A939IST9</accession>
<feature type="region of interest" description="Disordered" evidence="1">
    <location>
        <begin position="639"/>
        <end position="681"/>
    </location>
</feature>
<evidence type="ECO:0000259" key="4">
    <source>
        <dbReference type="Pfam" id="PF21959"/>
    </source>
</evidence>
<proteinExistence type="predicted"/>
<dbReference type="Pfam" id="PF21959">
    <property type="entry name" value="DUF6923"/>
    <property type="match status" value="1"/>
</dbReference>
<dbReference type="InterPro" id="IPR041033">
    <property type="entry name" value="SpaA_PFL_dom_1"/>
</dbReference>
<keyword evidence="2" id="KW-0812">Transmembrane</keyword>
<dbReference type="InterPro" id="IPR013783">
    <property type="entry name" value="Ig-like_fold"/>
</dbReference>
<keyword evidence="2" id="KW-1133">Transmembrane helix</keyword>
<dbReference type="RefSeq" id="WP_207117534.1">
    <property type="nucleotide sequence ID" value="NZ_JAFLEQ010000003.1"/>
</dbReference>
<evidence type="ECO:0008006" key="7">
    <source>
        <dbReference type="Google" id="ProtNLM"/>
    </source>
</evidence>
<evidence type="ECO:0000259" key="3">
    <source>
        <dbReference type="Pfam" id="PF17802"/>
    </source>
</evidence>
<dbReference type="Pfam" id="PF17802">
    <property type="entry name" value="SpaA"/>
    <property type="match status" value="1"/>
</dbReference>
<gene>
    <name evidence="5" type="ORF">JZY06_00565</name>
</gene>
<feature type="domain" description="DUF6923" evidence="4">
    <location>
        <begin position="289"/>
        <end position="577"/>
    </location>
</feature>
<dbReference type="InterPro" id="IPR054215">
    <property type="entry name" value="DUF6923"/>
</dbReference>
<reference evidence="5" key="1">
    <citation type="submission" date="2021-03" db="EMBL/GenBank/DDBJ databases">
        <authorList>
            <person name="Sun Q."/>
        </authorList>
    </citation>
    <scope>NUCLEOTIDE SEQUENCE</scope>
    <source>
        <strain evidence="5">CCM 8862</strain>
    </source>
</reference>
<dbReference type="GO" id="GO:0005975">
    <property type="term" value="P:carbohydrate metabolic process"/>
    <property type="evidence" value="ECO:0007669"/>
    <property type="project" value="UniProtKB-ARBA"/>
</dbReference>
<organism evidence="5 6">
    <name type="scientific">Corynebacterium mendelii</name>
    <dbReference type="NCBI Taxonomy" id="2765362"/>
    <lineage>
        <taxon>Bacteria</taxon>
        <taxon>Bacillati</taxon>
        <taxon>Actinomycetota</taxon>
        <taxon>Actinomycetes</taxon>
        <taxon>Mycobacteriales</taxon>
        <taxon>Corynebacteriaceae</taxon>
        <taxon>Corynebacterium</taxon>
    </lineage>
</organism>
<evidence type="ECO:0000256" key="2">
    <source>
        <dbReference type="SAM" id="Phobius"/>
    </source>
</evidence>
<evidence type="ECO:0000256" key="1">
    <source>
        <dbReference type="SAM" id="MobiDB-lite"/>
    </source>
</evidence>
<feature type="domain" description="SpaA-like prealbumin fold" evidence="3">
    <location>
        <begin position="1461"/>
        <end position="1542"/>
    </location>
</feature>
<feature type="compositionally biased region" description="Low complexity" evidence="1">
    <location>
        <begin position="643"/>
        <end position="654"/>
    </location>
</feature>
<comment type="caution">
    <text evidence="5">The sequence shown here is derived from an EMBL/GenBank/DDBJ whole genome shotgun (WGS) entry which is preliminary data.</text>
</comment>
<name>A0A939IST9_9CORY</name>
<dbReference type="Gene3D" id="2.60.40.10">
    <property type="entry name" value="Immunoglobulins"/>
    <property type="match status" value="1"/>
</dbReference>
<feature type="transmembrane region" description="Helical" evidence="2">
    <location>
        <begin position="1592"/>
        <end position="1610"/>
    </location>
</feature>
<evidence type="ECO:0000313" key="6">
    <source>
        <dbReference type="Proteomes" id="UP000664332"/>
    </source>
</evidence>
<keyword evidence="2" id="KW-0472">Membrane</keyword>
<dbReference type="Proteomes" id="UP000664332">
    <property type="component" value="Unassembled WGS sequence"/>
</dbReference>
<sequence>MDAPGSQIEAPSPALKTGSAILSNSVTTVPSVDETPATSDRAATAPTVGALSNMVFPPERSRTKRAAVPTAFNSERAVNSEPLLSSTGKVELVEGPGWKRDKHTVSTFKINQGRPVAIDKLTYKLTERPVFQHIEEEAKCPANPSGVCMRLKIVGPKGDVLLDTNSPSAGIWKSGTGAGDNWKFWLYPPDSNPKNPKPYHYAEWIELNAYSEYLDVQFNKNSNNEDWESVPLYVSPDSTITMEFSWRDEWKDASQIKQELEIFGKFAENLSQPTIPADYAPECSVSTIFNSHGIPGRPITLYKQSIGKVAFGQVGQPAGWNYNATAFSPKNGLIYAVSQTTKDSATYPAAHLLAINRETGNIQDLGALHNFYPNDNNVINTGFFTPDGQYWVGNAAARGAGLLYNINLDSGVVTPVNLKLGTTPSANDYPQDARVRSNDFTFAKDNPKYAFGLMNQNTEFTKPTLERVNLDPESENFGKIDRIALDWLRSDTGAKLVTGQGSYPGAHYYGAAWTYGDGTLGFSRNDGRIVHLRIENPEAEAPGVVFGDQEQPNPLGIELLGSVKGPKTNANDGASCQGTSRPNLSVTKTFVEQRTVDNSTETVWHVTVSNSDAPGTGPAAGFRMNDILPAAYQSATIADLPDDQSGGDSADPDSAGGGSAGDTSDSGSSPDSNDDESDSGTADTLLKNAVCNSGVNAKQRYAIQCQGGSLDVGESYTFVVTGVLKSDHTCEANTSTISGFDHSDNEIPVEQLQSTAECPTFSSKKEALADQNPATVEADPKAPVTNISDGKAQVVVYYKISVAKKLPGSQQLPGPIVDTPKLPEGFSLKEFAYSVDSPVPVTEAKTLKPGDNNEIRIPVDSIGKVGPDGKEIFIRITAQAEANDSAALTDERLTCEAGKENKGFINKERIEEVSDSSDPQEDNSACVSGQIPPKFNLQKTVQEGRETASVERFSDNNVTKVRMTSYYTVIVRSDQKTAVTLPADVIDTPDLAEGVEVESLEYATGDSNENWTKATKTTQDQSPFGYIIPKARFGSVGTEGTSVPVKLVTVTPLSTFTDSTSKANLVCSDNTAKKGLFNSAVIQGVDETEDPRADNSACVTPTVPMFSSKKTVDDETPATVEVNGNTATLTSYYKLEVKSTSEAGSDLFEDVIDTPRLAEGVKVSGLSYFHDGEWVEAAKQQQGEGYNIPKSLFKKVTSEGKEVKIKMVSTTGIDNLTGANYENKLKCAEEDGVKTPQKGLFNHVEIPGIGDTEDPRGDNDACVMPRLPKLVVSKDPRPGNAVQATPDGKATLVYTISVENKDDSLKGNTGVLVDQFNPTNRFITVDEVTVVQDSPDPTNSEVEVAGFVESPVISEFTGTGAVIASDVILPPGAKQTFTVTVKVTVTETSENWASTIGKCDAEPGASDQTPGIRNKVKMDAVDTAERPLDDDEACIPVTRPEDATLVLKKMGYDPAAGSPDYQPLEGAGFAVYPSTASEDGSESTTYAPDYSKAEAVLTADPQNTGVLVAENLKPGIYFLVETHAPAGYSLLPAPVQFTIEPKQNGSGYQLSGVEEGAIVQIPTPQPDDSMRVSMQINDVVQGQLPASGGPGVPWYLALGALLMTLGFAWARKNTSDLQKTGRP</sequence>
<feature type="region of interest" description="Disordered" evidence="1">
    <location>
        <begin position="761"/>
        <end position="782"/>
    </location>
</feature>
<protein>
    <recommendedName>
        <fullName evidence="7">Prealbumin-like fold domain-containing protein</fullName>
    </recommendedName>
</protein>
<keyword evidence="6" id="KW-1185">Reference proteome</keyword>
<dbReference type="EMBL" id="JAFLEQ010000003">
    <property type="protein sequence ID" value="MBN9643129.1"/>
    <property type="molecule type" value="Genomic_DNA"/>
</dbReference>
<feature type="compositionally biased region" description="Low complexity" evidence="1">
    <location>
        <begin position="661"/>
        <end position="671"/>
    </location>
</feature>
<dbReference type="SUPFAM" id="SSF69304">
    <property type="entry name" value="Tricorn protease N-terminal domain"/>
    <property type="match status" value="1"/>
</dbReference>
<feature type="region of interest" description="Disordered" evidence="1">
    <location>
        <begin position="911"/>
        <end position="931"/>
    </location>
</feature>